<dbReference type="SUPFAM" id="SSF88697">
    <property type="entry name" value="PUA domain-like"/>
    <property type="match status" value="1"/>
</dbReference>
<dbReference type="InterPro" id="IPR007374">
    <property type="entry name" value="ASCH_domain"/>
</dbReference>
<feature type="domain" description="ASCH" evidence="1">
    <location>
        <begin position="4"/>
        <end position="92"/>
    </location>
</feature>
<protein>
    <submittedName>
        <fullName evidence="2">ASCH domain-containing protein</fullName>
    </submittedName>
</protein>
<gene>
    <name evidence="2" type="ORF">ENX77_05150</name>
</gene>
<evidence type="ECO:0000259" key="1">
    <source>
        <dbReference type="SMART" id="SM01022"/>
    </source>
</evidence>
<organism evidence="2">
    <name type="scientific">Geoglobus ahangari</name>
    <dbReference type="NCBI Taxonomy" id="113653"/>
    <lineage>
        <taxon>Archaea</taxon>
        <taxon>Methanobacteriati</taxon>
        <taxon>Methanobacteriota</taxon>
        <taxon>Archaeoglobi</taxon>
        <taxon>Archaeoglobales</taxon>
        <taxon>Archaeoglobaceae</taxon>
        <taxon>Geoglobus</taxon>
    </lineage>
</organism>
<dbReference type="SMART" id="SM01022">
    <property type="entry name" value="ASCH"/>
    <property type="match status" value="1"/>
</dbReference>
<sequence>MRGLIVKQPFASIIVKGEKMWEIRKTNTNIRGEILIVSDGYALGKVKLVDILGPFTVKELLKHYSYHKADEKFLKEYSKGKKLYAWVFEDPEEFKEKIRIKIPKGAKIWVKL</sequence>
<proteinExistence type="predicted"/>
<accession>A0A7C3UC64</accession>
<dbReference type="Gene3D" id="2.30.130.30">
    <property type="entry name" value="Hypothetical protein"/>
    <property type="match status" value="1"/>
</dbReference>
<dbReference type="InterPro" id="IPR015947">
    <property type="entry name" value="PUA-like_sf"/>
</dbReference>
<name>A0A7C3UC64_9EURY</name>
<comment type="caution">
    <text evidence="2">The sequence shown here is derived from an EMBL/GenBank/DDBJ whole genome shotgun (WGS) entry which is preliminary data.</text>
</comment>
<evidence type="ECO:0000313" key="2">
    <source>
        <dbReference type="EMBL" id="HGE66489.1"/>
    </source>
</evidence>
<dbReference type="Pfam" id="PF04266">
    <property type="entry name" value="ASCH"/>
    <property type="match status" value="1"/>
</dbReference>
<dbReference type="AlphaFoldDB" id="A0A7C3UC64"/>
<dbReference type="EMBL" id="DTPI01000030">
    <property type="protein sequence ID" value="HGE66489.1"/>
    <property type="molecule type" value="Genomic_DNA"/>
</dbReference>
<reference evidence="2" key="1">
    <citation type="journal article" date="2020" name="mSystems">
        <title>Genome- and Community-Level Interaction Insights into Carbon Utilization and Element Cycling Functions of Hydrothermarchaeota in Hydrothermal Sediment.</title>
        <authorList>
            <person name="Zhou Z."/>
            <person name="Liu Y."/>
            <person name="Xu W."/>
            <person name="Pan J."/>
            <person name="Luo Z.H."/>
            <person name="Li M."/>
        </authorList>
    </citation>
    <scope>NUCLEOTIDE SEQUENCE [LARGE SCALE GENOMIC DNA]</scope>
    <source>
        <strain evidence="2">SpSt-97</strain>
    </source>
</reference>